<organism evidence="2 3">
    <name type="scientific">Tritonibacter aquimaris</name>
    <dbReference type="NCBI Taxonomy" id="2663379"/>
    <lineage>
        <taxon>Bacteria</taxon>
        <taxon>Pseudomonadati</taxon>
        <taxon>Pseudomonadota</taxon>
        <taxon>Alphaproteobacteria</taxon>
        <taxon>Rhodobacterales</taxon>
        <taxon>Paracoccaceae</taxon>
        <taxon>Tritonibacter</taxon>
    </lineage>
</organism>
<sequence>MKSIFLCLAILSLTACNSTAPIGQPVEQRSATAKNLHVPVRNTHLRVQYDPAQTPTIAYLTYVGPVSIADLLSINKEVIPAVQSVTGCRITAAPVADNRLLPSEGRTAVPLQC</sequence>
<protein>
    <submittedName>
        <fullName evidence="2">Uncharacterized protein</fullName>
    </submittedName>
</protein>
<dbReference type="EMBL" id="WIXK01000001">
    <property type="protein sequence ID" value="MQY41521.1"/>
    <property type="molecule type" value="Genomic_DNA"/>
</dbReference>
<feature type="signal peptide" evidence="1">
    <location>
        <begin position="1"/>
        <end position="20"/>
    </location>
</feature>
<keyword evidence="1" id="KW-0732">Signal</keyword>
<evidence type="ECO:0000256" key="1">
    <source>
        <dbReference type="SAM" id="SignalP"/>
    </source>
</evidence>
<proteinExistence type="predicted"/>
<keyword evidence="3" id="KW-1185">Reference proteome</keyword>
<reference evidence="2 3" key="1">
    <citation type="submission" date="2019-10" db="EMBL/GenBank/DDBJ databases">
        <title>Epibacterium sp. nov., isolated from seawater.</title>
        <authorList>
            <person name="Zhang X."/>
            <person name="Li N."/>
        </authorList>
    </citation>
    <scope>NUCLEOTIDE SEQUENCE [LARGE SCALE GENOMIC DNA]</scope>
    <source>
        <strain evidence="2 3">SM1969</strain>
    </source>
</reference>
<comment type="caution">
    <text evidence="2">The sequence shown here is derived from an EMBL/GenBank/DDBJ whole genome shotgun (WGS) entry which is preliminary data.</text>
</comment>
<dbReference type="AlphaFoldDB" id="A0A844AU20"/>
<accession>A0A844AU20</accession>
<gene>
    <name evidence="2" type="ORF">GG681_02620</name>
</gene>
<evidence type="ECO:0000313" key="3">
    <source>
        <dbReference type="Proteomes" id="UP000436694"/>
    </source>
</evidence>
<name>A0A844AU20_9RHOB</name>
<evidence type="ECO:0000313" key="2">
    <source>
        <dbReference type="EMBL" id="MQY41521.1"/>
    </source>
</evidence>
<feature type="chain" id="PRO_5032608446" evidence="1">
    <location>
        <begin position="21"/>
        <end position="113"/>
    </location>
</feature>
<dbReference type="PROSITE" id="PS51257">
    <property type="entry name" value="PROKAR_LIPOPROTEIN"/>
    <property type="match status" value="1"/>
</dbReference>
<dbReference type="Proteomes" id="UP000436694">
    <property type="component" value="Unassembled WGS sequence"/>
</dbReference>
<dbReference type="RefSeq" id="WP_153544766.1">
    <property type="nucleotide sequence ID" value="NZ_WIXK01000001.1"/>
</dbReference>